<organism evidence="11 12">
    <name type="scientific">Thalassobacterium maritimum</name>
    <dbReference type="NCBI Taxonomy" id="3041265"/>
    <lineage>
        <taxon>Bacteria</taxon>
        <taxon>Pseudomonadati</taxon>
        <taxon>Verrucomicrobiota</taxon>
        <taxon>Opitutia</taxon>
        <taxon>Puniceicoccales</taxon>
        <taxon>Coraliomargaritaceae</taxon>
        <taxon>Thalassobacterium</taxon>
    </lineage>
</organism>
<dbReference type="PANTHER" id="PTHR42878">
    <property type="entry name" value="TWO-COMPONENT HISTIDINE KINASE"/>
    <property type="match status" value="1"/>
</dbReference>
<dbReference type="SUPFAM" id="SSF47384">
    <property type="entry name" value="Homodimeric domain of signal transducing histidine kinase"/>
    <property type="match status" value="1"/>
</dbReference>
<evidence type="ECO:0000259" key="10">
    <source>
        <dbReference type="PROSITE" id="PS50109"/>
    </source>
</evidence>
<evidence type="ECO:0000256" key="7">
    <source>
        <dbReference type="ARBA" id="ARBA00022840"/>
    </source>
</evidence>
<sequence>MASVPFLSVSRSKLWLGLVLIMLCLGALAVEASSQGNHARTPLADGWQYRWGDSPISEGTPEWTQEQNDLDWLSIDFPSNPPFREGRNQVWYRYRLPEGQLPGQSLYIYSVDLIVEVYLESQLIYNYGSFGSDGTGKFEGWPWHLIDLPHNSAGKYLYFRIYSDHTDIGLWGEVMLGSEYAHLQYILREDLLPFLVGLVLIVCGIAMLLSNLISLRVPTLIMGVFLLNLGLIPISESQIKQVLIFNPVFWRFFEAGSYFFLPITMAGFVRALYGKGIWCAHQLVWIVHFIFFIAAMTLSTFGGVNLPHFYLYFDVLAFFTVLLLTVSLSLAALKGDTNQKILACGLWLLYLVMVYNGLTAHGILPFAPRSEYIGPLLLGATFIVVLVRHYTGLSRGLQRHSKQLEAINANLEQMVAERTTALETLNRSKDQFFAIIAHDLKSPIGAQLHLLQDYEQLKEGIPAKEVSMLRKESEKTYELLTRLLSWARGQQGQLNTNREMVSAADLVESILNSMQARATAKHIDLIFAPYDQPMVWADIEMLSTVIRNLTSNAIKFTPLGGWVRAEIQKVSGGTRFTFTDNGIGLPEETIDGLFLPKDYDSIRTDTDGQKGSGLGLLLCKEFIQAHKGSITADSPEAGGARISFTIPSREALEPSQ</sequence>
<dbReference type="InterPro" id="IPR005467">
    <property type="entry name" value="His_kinase_dom"/>
</dbReference>
<feature type="transmembrane region" description="Helical" evidence="9">
    <location>
        <begin position="345"/>
        <end position="366"/>
    </location>
</feature>
<evidence type="ECO:0000256" key="3">
    <source>
        <dbReference type="ARBA" id="ARBA00022553"/>
    </source>
</evidence>
<dbReference type="InterPro" id="IPR036097">
    <property type="entry name" value="HisK_dim/P_sf"/>
</dbReference>
<dbReference type="CDD" id="cd00082">
    <property type="entry name" value="HisKA"/>
    <property type="match status" value="1"/>
</dbReference>
<dbReference type="GO" id="GO:0016301">
    <property type="term" value="F:kinase activity"/>
    <property type="evidence" value="ECO:0007669"/>
    <property type="project" value="UniProtKB-KW"/>
</dbReference>
<dbReference type="InterPro" id="IPR003594">
    <property type="entry name" value="HATPase_dom"/>
</dbReference>
<evidence type="ECO:0000313" key="11">
    <source>
        <dbReference type="EMBL" id="MDQ8209203.1"/>
    </source>
</evidence>
<feature type="transmembrane region" description="Helical" evidence="9">
    <location>
        <begin position="310"/>
        <end position="333"/>
    </location>
</feature>
<keyword evidence="7" id="KW-0067">ATP-binding</keyword>
<dbReference type="InterPro" id="IPR050351">
    <property type="entry name" value="BphY/WalK/GraS-like"/>
</dbReference>
<evidence type="ECO:0000256" key="9">
    <source>
        <dbReference type="SAM" id="Phobius"/>
    </source>
</evidence>
<gene>
    <name evidence="11" type="ORF">QEH52_16875</name>
</gene>
<keyword evidence="4" id="KW-0808">Transferase</keyword>
<dbReference type="RefSeq" id="WP_308952049.1">
    <property type="nucleotide sequence ID" value="NZ_JARXHW010000056.1"/>
</dbReference>
<keyword evidence="5" id="KW-0547">Nucleotide-binding</keyword>
<keyword evidence="9" id="KW-0812">Transmembrane</keyword>
<dbReference type="EC" id="2.7.13.3" evidence="2"/>
<dbReference type="PANTHER" id="PTHR42878:SF7">
    <property type="entry name" value="SENSOR HISTIDINE KINASE GLRK"/>
    <property type="match status" value="1"/>
</dbReference>
<name>A0ABU1AYG2_9BACT</name>
<reference evidence="11 12" key="1">
    <citation type="submission" date="2023-04" db="EMBL/GenBank/DDBJ databases">
        <title>A novel bacteria isolated from coastal sediment.</title>
        <authorList>
            <person name="Liu X.-J."/>
            <person name="Du Z.-J."/>
        </authorList>
    </citation>
    <scope>NUCLEOTIDE SEQUENCE [LARGE SCALE GENOMIC DNA]</scope>
    <source>
        <strain evidence="11 12">SDUM461003</strain>
    </source>
</reference>
<dbReference type="SUPFAM" id="SSF55874">
    <property type="entry name" value="ATPase domain of HSP90 chaperone/DNA topoisomerase II/histidine kinase"/>
    <property type="match status" value="1"/>
</dbReference>
<protein>
    <recommendedName>
        <fullName evidence="2">histidine kinase</fullName>
        <ecNumber evidence="2">2.7.13.3</ecNumber>
    </recommendedName>
</protein>
<evidence type="ECO:0000256" key="6">
    <source>
        <dbReference type="ARBA" id="ARBA00022777"/>
    </source>
</evidence>
<accession>A0ABU1AYG2</accession>
<evidence type="ECO:0000256" key="2">
    <source>
        <dbReference type="ARBA" id="ARBA00012438"/>
    </source>
</evidence>
<dbReference type="EMBL" id="JARXHW010000056">
    <property type="protein sequence ID" value="MDQ8209203.1"/>
    <property type="molecule type" value="Genomic_DNA"/>
</dbReference>
<keyword evidence="9" id="KW-1133">Transmembrane helix</keyword>
<comment type="caution">
    <text evidence="11">The sequence shown here is derived from an EMBL/GenBank/DDBJ whole genome shotgun (WGS) entry which is preliminary data.</text>
</comment>
<keyword evidence="3" id="KW-0597">Phosphoprotein</keyword>
<feature type="transmembrane region" description="Helical" evidence="9">
    <location>
        <begin position="255"/>
        <end position="273"/>
    </location>
</feature>
<comment type="catalytic activity">
    <reaction evidence="1">
        <text>ATP + protein L-histidine = ADP + protein N-phospho-L-histidine.</text>
        <dbReference type="EC" id="2.7.13.3"/>
    </reaction>
</comment>
<feature type="transmembrane region" description="Helical" evidence="9">
    <location>
        <begin position="372"/>
        <end position="391"/>
    </location>
</feature>
<dbReference type="SMART" id="SM00387">
    <property type="entry name" value="HATPase_c"/>
    <property type="match status" value="1"/>
</dbReference>
<dbReference type="PROSITE" id="PS50109">
    <property type="entry name" value="HIS_KIN"/>
    <property type="match status" value="1"/>
</dbReference>
<keyword evidence="8" id="KW-0902">Two-component regulatory system</keyword>
<evidence type="ECO:0000256" key="5">
    <source>
        <dbReference type="ARBA" id="ARBA00022741"/>
    </source>
</evidence>
<evidence type="ECO:0000256" key="8">
    <source>
        <dbReference type="ARBA" id="ARBA00023012"/>
    </source>
</evidence>
<keyword evidence="9" id="KW-0472">Membrane</keyword>
<proteinExistence type="predicted"/>
<feature type="transmembrane region" description="Helical" evidence="9">
    <location>
        <begin position="191"/>
        <end position="210"/>
    </location>
</feature>
<dbReference type="InterPro" id="IPR003661">
    <property type="entry name" value="HisK_dim/P_dom"/>
</dbReference>
<feature type="transmembrane region" description="Helical" evidence="9">
    <location>
        <begin position="217"/>
        <end position="235"/>
    </location>
</feature>
<evidence type="ECO:0000256" key="4">
    <source>
        <dbReference type="ARBA" id="ARBA00022679"/>
    </source>
</evidence>
<dbReference type="CDD" id="cd00075">
    <property type="entry name" value="HATPase"/>
    <property type="match status" value="1"/>
</dbReference>
<evidence type="ECO:0000313" key="12">
    <source>
        <dbReference type="Proteomes" id="UP001225316"/>
    </source>
</evidence>
<dbReference type="Gene3D" id="3.30.565.10">
    <property type="entry name" value="Histidine kinase-like ATPase, C-terminal domain"/>
    <property type="match status" value="1"/>
</dbReference>
<dbReference type="InterPro" id="IPR004358">
    <property type="entry name" value="Sig_transdc_His_kin-like_C"/>
</dbReference>
<dbReference type="Gene3D" id="1.10.287.130">
    <property type="match status" value="1"/>
</dbReference>
<dbReference type="PRINTS" id="PR00344">
    <property type="entry name" value="BCTRLSENSOR"/>
</dbReference>
<keyword evidence="12" id="KW-1185">Reference proteome</keyword>
<feature type="transmembrane region" description="Helical" evidence="9">
    <location>
        <begin position="285"/>
        <end position="304"/>
    </location>
</feature>
<dbReference type="Pfam" id="PF02518">
    <property type="entry name" value="HATPase_c"/>
    <property type="match status" value="1"/>
</dbReference>
<evidence type="ECO:0000256" key="1">
    <source>
        <dbReference type="ARBA" id="ARBA00000085"/>
    </source>
</evidence>
<dbReference type="InterPro" id="IPR036890">
    <property type="entry name" value="HATPase_C_sf"/>
</dbReference>
<keyword evidence="6 11" id="KW-0418">Kinase</keyword>
<dbReference type="Proteomes" id="UP001225316">
    <property type="component" value="Unassembled WGS sequence"/>
</dbReference>
<feature type="domain" description="Histidine kinase" evidence="10">
    <location>
        <begin position="435"/>
        <end position="650"/>
    </location>
</feature>